<feature type="domain" description="Aminoglycoside phosphotransferase" evidence="1">
    <location>
        <begin position="64"/>
        <end position="331"/>
    </location>
</feature>
<dbReference type="SUPFAM" id="SSF56112">
    <property type="entry name" value="Protein kinase-like (PK-like)"/>
    <property type="match status" value="1"/>
</dbReference>
<evidence type="ECO:0000259" key="1">
    <source>
        <dbReference type="Pfam" id="PF01636"/>
    </source>
</evidence>
<dbReference type="GO" id="GO:0005739">
    <property type="term" value="C:mitochondrion"/>
    <property type="evidence" value="ECO:0007669"/>
    <property type="project" value="TreeGrafter"/>
</dbReference>
<reference evidence="2 3" key="1">
    <citation type="submission" date="2019-04" db="EMBL/GenBank/DDBJ databases">
        <title>Friends and foes A comparative genomics study of 23 Aspergillus species from section Flavi.</title>
        <authorList>
            <consortium name="DOE Joint Genome Institute"/>
            <person name="Kjaerbolling I."/>
            <person name="Vesth T."/>
            <person name="Frisvad J.C."/>
            <person name="Nybo J.L."/>
            <person name="Theobald S."/>
            <person name="Kildgaard S."/>
            <person name="Isbrandt T."/>
            <person name="Kuo A."/>
            <person name="Sato A."/>
            <person name="Lyhne E.K."/>
            <person name="Kogle M.E."/>
            <person name="Wiebenga A."/>
            <person name="Kun R.S."/>
            <person name="Lubbers R.J."/>
            <person name="Makela M.R."/>
            <person name="Barry K."/>
            <person name="Chovatia M."/>
            <person name="Clum A."/>
            <person name="Daum C."/>
            <person name="Haridas S."/>
            <person name="He G."/>
            <person name="LaButti K."/>
            <person name="Lipzen A."/>
            <person name="Mondo S."/>
            <person name="Riley R."/>
            <person name="Salamov A."/>
            <person name="Simmons B.A."/>
            <person name="Magnuson J.K."/>
            <person name="Henrissat B."/>
            <person name="Mortensen U.H."/>
            <person name="Larsen T.O."/>
            <person name="Devries R.P."/>
            <person name="Grigoriev I.V."/>
            <person name="Machida M."/>
            <person name="Baker S.E."/>
            <person name="Andersen M.R."/>
        </authorList>
    </citation>
    <scope>NUCLEOTIDE SEQUENCE [LARGE SCALE GENOMIC DNA]</scope>
    <source>
        <strain evidence="2 3">IBT 18842</strain>
    </source>
</reference>
<evidence type="ECO:0000313" key="2">
    <source>
        <dbReference type="EMBL" id="KAE8149656.1"/>
    </source>
</evidence>
<proteinExistence type="predicted"/>
<keyword evidence="2" id="KW-0418">Kinase</keyword>
<name>A0A5N6TTG5_ASPAV</name>
<gene>
    <name evidence="2" type="ORF">BDV25DRAFT_140572</name>
</gene>
<dbReference type="InterPro" id="IPR051035">
    <property type="entry name" value="Mito_inheritance_9"/>
</dbReference>
<dbReference type="EMBL" id="ML742116">
    <property type="protein sequence ID" value="KAE8149656.1"/>
    <property type="molecule type" value="Genomic_DNA"/>
</dbReference>
<dbReference type="Proteomes" id="UP000325780">
    <property type="component" value="Unassembled WGS sequence"/>
</dbReference>
<dbReference type="Gene3D" id="3.90.1200.10">
    <property type="match status" value="1"/>
</dbReference>
<keyword evidence="3" id="KW-1185">Reference proteome</keyword>
<dbReference type="InterPro" id="IPR002575">
    <property type="entry name" value="Aminoglycoside_PTrfase"/>
</dbReference>
<dbReference type="PANTHER" id="PTHR36091:SF2">
    <property type="entry name" value="AMINOGLYCOSIDE PHOSPHOTRANSFERASE DOMAIN-CONTAINING PROTEIN"/>
    <property type="match status" value="1"/>
</dbReference>
<organism evidence="2 3">
    <name type="scientific">Aspergillus avenaceus</name>
    <dbReference type="NCBI Taxonomy" id="36643"/>
    <lineage>
        <taxon>Eukaryota</taxon>
        <taxon>Fungi</taxon>
        <taxon>Dikarya</taxon>
        <taxon>Ascomycota</taxon>
        <taxon>Pezizomycotina</taxon>
        <taxon>Eurotiomycetes</taxon>
        <taxon>Eurotiomycetidae</taxon>
        <taxon>Eurotiales</taxon>
        <taxon>Aspergillaceae</taxon>
        <taxon>Aspergillus</taxon>
        <taxon>Aspergillus subgen. Circumdati</taxon>
    </lineage>
</organism>
<keyword evidence="2" id="KW-0808">Transferase</keyword>
<protein>
    <submittedName>
        <fullName evidence="2">Kinase-like domain-containing protein</fullName>
    </submittedName>
</protein>
<dbReference type="InterPro" id="IPR011009">
    <property type="entry name" value="Kinase-like_dom_sf"/>
</dbReference>
<dbReference type="PANTHER" id="PTHR36091">
    <property type="entry name" value="ALTERED INHERITANCE OF MITOCHONDRIA PROTEIN 9, MITOCHONDRIAL"/>
    <property type="match status" value="1"/>
</dbReference>
<dbReference type="Gene3D" id="3.30.200.20">
    <property type="entry name" value="Phosphorylase Kinase, domain 1"/>
    <property type="match status" value="1"/>
</dbReference>
<accession>A0A5N6TTG5</accession>
<dbReference type="Pfam" id="PF01636">
    <property type="entry name" value="APH"/>
    <property type="match status" value="1"/>
</dbReference>
<evidence type="ECO:0000313" key="3">
    <source>
        <dbReference type="Proteomes" id="UP000325780"/>
    </source>
</evidence>
<dbReference type="GO" id="GO:0016301">
    <property type="term" value="F:kinase activity"/>
    <property type="evidence" value="ECO:0007669"/>
    <property type="project" value="UniProtKB-KW"/>
</dbReference>
<sequence length="547" mass="62011">MNTARLSNGASHNDLFRYTSGRWVYNEPLRLAERHLEFDVFALKRIITATFDHPASDIVKFFKLSEGGYNRVFQANFADGKCVIARLPYPSTTPEQYTIASEAATLNYLRLHGICTPDVYAWSSTKENSVGAEYIIMEKLSGTPLGDKWYSMTPKEQYGVMKQIVELETRLMSLKFPACGSIYCQTDLPQEKNIPLSDENAGEFCLGPIAHYSWWHDERSTLNIDRGPFLSSTDIFRAVGDRELAWTKNYAKPRLPYERLYREIYDFSRVSPESHIGNLSDYLHMARCLGFKAGTSLDRPVMRHPDLQLSNILVSDSNEIVGLIDWQHCSILPLGLAAGIPKHFQNYGDPDSEQLKEPQLALPSDYDSLPDSEKICVRETFRKRLIHFLYAAFTKRMDEDHYDPIFDNSVILHQRLFKSAGSPWEGDSITLKADMVRAIQSWSTLSSTDCVGHGKATCSVPPVSYSEQVTRDTLKLDARQKEADVAMEQMQEVLGVDVLGWVPNDAYETAKKQAREMKNKMLEVAGTPSDVTGVQDHFPFDDFDETA</sequence>
<dbReference type="OrthoDB" id="10003767at2759"/>
<dbReference type="AlphaFoldDB" id="A0A5N6TTG5"/>